<dbReference type="PANTHER" id="PTHR23279:SF36">
    <property type="entry name" value="DEFECTIVE PROBOSCIS EXTENSION RESPONSE 9, ISOFORM A"/>
    <property type="match status" value="1"/>
</dbReference>
<dbReference type="InterPro" id="IPR013783">
    <property type="entry name" value="Ig-like_fold"/>
</dbReference>
<dbReference type="InterPro" id="IPR003599">
    <property type="entry name" value="Ig_sub"/>
</dbReference>
<dbReference type="InterPro" id="IPR003598">
    <property type="entry name" value="Ig_sub2"/>
</dbReference>
<dbReference type="Proteomes" id="UP000005408">
    <property type="component" value="Unassembled WGS sequence"/>
</dbReference>
<dbReference type="AlphaFoldDB" id="A0A8W8HQE8"/>
<organism evidence="3 4">
    <name type="scientific">Magallana gigas</name>
    <name type="common">Pacific oyster</name>
    <name type="synonym">Crassostrea gigas</name>
    <dbReference type="NCBI Taxonomy" id="29159"/>
    <lineage>
        <taxon>Eukaryota</taxon>
        <taxon>Metazoa</taxon>
        <taxon>Spiralia</taxon>
        <taxon>Lophotrochozoa</taxon>
        <taxon>Mollusca</taxon>
        <taxon>Bivalvia</taxon>
        <taxon>Autobranchia</taxon>
        <taxon>Pteriomorphia</taxon>
        <taxon>Ostreida</taxon>
        <taxon>Ostreoidea</taxon>
        <taxon>Ostreidae</taxon>
        <taxon>Magallana</taxon>
    </lineage>
</organism>
<dbReference type="Gene3D" id="2.60.40.10">
    <property type="entry name" value="Immunoglobulins"/>
    <property type="match status" value="2"/>
</dbReference>
<protein>
    <recommendedName>
        <fullName evidence="2">Ig-like domain-containing protein</fullName>
    </recommendedName>
</protein>
<keyword evidence="4" id="KW-1185">Reference proteome</keyword>
<dbReference type="InterPro" id="IPR037448">
    <property type="entry name" value="Zig-8"/>
</dbReference>
<sequence>MCEYASFVVFGGARGSWFFAGWGRWCCVCTVVLSLLFCQIQGYRRRIPNVHEPIILNTTSTNYTAIAGETAVLYCAVDNLGTKTVTWRKAIPSVPLTVGLYTYYGDPRFQTHHVIHKRQWNLHIRNVSVLDSGAYECQVSTQTRDIRRPFFLTVKEQKSSIHITGDSYVNKYDRLVLLCNASSDSYPPDELDWFMNGLKVVTDLDEGIRITNSVSLRSRTIWSELVIEHAQMHHGGTYICRTSDELVTNIKVNVLSDGRMNVKRGTFSGKFLSSPDGRRSTSSRAAGSLVLVTWVAFVLHVSKQLDEVLLLSYTGLWVLDVDSPRDIAPSSVVC</sequence>
<name>A0A8W8HQE8_MAGGI</name>
<keyword evidence="1" id="KW-1133">Transmembrane helix</keyword>
<dbReference type="EnsemblMetazoa" id="G10589.1">
    <property type="protein sequence ID" value="G10589.1:cds"/>
    <property type="gene ID" value="G10589"/>
</dbReference>
<dbReference type="SMART" id="SM00409">
    <property type="entry name" value="IG"/>
    <property type="match status" value="2"/>
</dbReference>
<reference evidence="3" key="1">
    <citation type="submission" date="2022-08" db="UniProtKB">
        <authorList>
            <consortium name="EnsemblMetazoa"/>
        </authorList>
    </citation>
    <scope>IDENTIFICATION</scope>
    <source>
        <strain evidence="3">05x7-T-G4-1.051#20</strain>
    </source>
</reference>
<dbReference type="SUPFAM" id="SSF48726">
    <property type="entry name" value="Immunoglobulin"/>
    <property type="match status" value="2"/>
</dbReference>
<dbReference type="PANTHER" id="PTHR23279">
    <property type="entry name" value="DEFECTIVE PROBOSCIS EXTENSION RESPONSE DPR -RELATED"/>
    <property type="match status" value="1"/>
</dbReference>
<proteinExistence type="predicted"/>
<feature type="domain" description="Ig-like" evidence="2">
    <location>
        <begin position="53"/>
        <end position="147"/>
    </location>
</feature>
<feature type="domain" description="Ig-like" evidence="2">
    <location>
        <begin position="149"/>
        <end position="253"/>
    </location>
</feature>
<dbReference type="InterPro" id="IPR007110">
    <property type="entry name" value="Ig-like_dom"/>
</dbReference>
<evidence type="ECO:0000313" key="4">
    <source>
        <dbReference type="Proteomes" id="UP000005408"/>
    </source>
</evidence>
<keyword evidence="1" id="KW-0472">Membrane</keyword>
<feature type="transmembrane region" description="Helical" evidence="1">
    <location>
        <begin position="17"/>
        <end position="38"/>
    </location>
</feature>
<dbReference type="GO" id="GO:0050808">
    <property type="term" value="P:synapse organization"/>
    <property type="evidence" value="ECO:0007669"/>
    <property type="project" value="TreeGrafter"/>
</dbReference>
<accession>A0A8W8HQE8</accession>
<dbReference type="GO" id="GO:0032589">
    <property type="term" value="C:neuron projection membrane"/>
    <property type="evidence" value="ECO:0007669"/>
    <property type="project" value="TreeGrafter"/>
</dbReference>
<dbReference type="Pfam" id="PF07679">
    <property type="entry name" value="I-set"/>
    <property type="match status" value="1"/>
</dbReference>
<dbReference type="SMART" id="SM00408">
    <property type="entry name" value="IGc2"/>
    <property type="match status" value="2"/>
</dbReference>
<keyword evidence="1" id="KW-0812">Transmembrane</keyword>
<evidence type="ECO:0000259" key="2">
    <source>
        <dbReference type="PROSITE" id="PS50835"/>
    </source>
</evidence>
<evidence type="ECO:0000256" key="1">
    <source>
        <dbReference type="SAM" id="Phobius"/>
    </source>
</evidence>
<dbReference type="InterPro" id="IPR036179">
    <property type="entry name" value="Ig-like_dom_sf"/>
</dbReference>
<dbReference type="InterPro" id="IPR013098">
    <property type="entry name" value="Ig_I-set"/>
</dbReference>
<evidence type="ECO:0000313" key="3">
    <source>
        <dbReference type="EnsemblMetazoa" id="G10589.1:cds"/>
    </source>
</evidence>
<dbReference type="PROSITE" id="PS50835">
    <property type="entry name" value="IG_LIKE"/>
    <property type="match status" value="2"/>
</dbReference>